<evidence type="ECO:0000256" key="1">
    <source>
        <dbReference type="SAM" id="Phobius"/>
    </source>
</evidence>
<accession>A0A511J7S7</accession>
<dbReference type="RefSeq" id="WP_146841349.1">
    <property type="nucleotide sequence ID" value="NZ_BJWG01000001.1"/>
</dbReference>
<dbReference type="OrthoDB" id="5243687at2"/>
<keyword evidence="1" id="KW-0472">Membrane</keyword>
<keyword evidence="1" id="KW-0812">Transmembrane</keyword>
<feature type="transmembrane region" description="Helical" evidence="1">
    <location>
        <begin position="12"/>
        <end position="38"/>
    </location>
</feature>
<evidence type="ECO:0008006" key="4">
    <source>
        <dbReference type="Google" id="ProtNLM"/>
    </source>
</evidence>
<sequence>MSTSATGSSNGLVRLLALITIIFGGVFIVAGAATWIAVSVNLKAENITVSDDAEAFAGQTVDTPWEAWSQAAIINHHALAASGGLTYAEIGAEMTELKADLAAQGLSDEEIAANEDLIALQNTRTTVMNGSFLRASLFTSVIAFGVALLVVGLGAVVTVIGVALRKLAPAVQVEAAAPATPATA</sequence>
<dbReference type="EMBL" id="BJWG01000001">
    <property type="protein sequence ID" value="GEL93763.1"/>
    <property type="molecule type" value="Genomic_DNA"/>
</dbReference>
<gene>
    <name evidence="2" type="ORF">CCO02nite_04210</name>
</gene>
<feature type="transmembrane region" description="Helical" evidence="1">
    <location>
        <begin position="137"/>
        <end position="164"/>
    </location>
</feature>
<evidence type="ECO:0000313" key="3">
    <source>
        <dbReference type="Proteomes" id="UP000321720"/>
    </source>
</evidence>
<organism evidence="2 3">
    <name type="scientific">Cellulomonas composti</name>
    <dbReference type="NCBI Taxonomy" id="266130"/>
    <lineage>
        <taxon>Bacteria</taxon>
        <taxon>Bacillati</taxon>
        <taxon>Actinomycetota</taxon>
        <taxon>Actinomycetes</taxon>
        <taxon>Micrococcales</taxon>
        <taxon>Cellulomonadaceae</taxon>
        <taxon>Cellulomonas</taxon>
    </lineage>
</organism>
<evidence type="ECO:0000313" key="2">
    <source>
        <dbReference type="EMBL" id="GEL93763.1"/>
    </source>
</evidence>
<dbReference type="AlphaFoldDB" id="A0A511J7S7"/>
<proteinExistence type="predicted"/>
<comment type="caution">
    <text evidence="2">The sequence shown here is derived from an EMBL/GenBank/DDBJ whole genome shotgun (WGS) entry which is preliminary data.</text>
</comment>
<reference evidence="2 3" key="1">
    <citation type="submission" date="2019-07" db="EMBL/GenBank/DDBJ databases">
        <title>Whole genome shotgun sequence of Cellulomonas composti NBRC 100758.</title>
        <authorList>
            <person name="Hosoyama A."/>
            <person name="Uohara A."/>
            <person name="Ohji S."/>
            <person name="Ichikawa N."/>
        </authorList>
    </citation>
    <scope>NUCLEOTIDE SEQUENCE [LARGE SCALE GENOMIC DNA]</scope>
    <source>
        <strain evidence="2 3">NBRC 100758</strain>
    </source>
</reference>
<dbReference type="Proteomes" id="UP000321720">
    <property type="component" value="Unassembled WGS sequence"/>
</dbReference>
<name>A0A511J7S7_9CELL</name>
<keyword evidence="3" id="KW-1185">Reference proteome</keyword>
<protein>
    <recommendedName>
        <fullName evidence="4">Aromatic ring-opening dioxygenase LigA</fullName>
    </recommendedName>
</protein>
<keyword evidence="1" id="KW-1133">Transmembrane helix</keyword>